<keyword evidence="2" id="KW-0813">Transport</keyword>
<evidence type="ECO:0000256" key="9">
    <source>
        <dbReference type="ARBA" id="ARBA00023065"/>
    </source>
</evidence>
<comment type="caution">
    <text evidence="14">The sequence shown here is derived from an EMBL/GenBank/DDBJ whole genome shotgun (WGS) entry which is preliminary data.</text>
</comment>
<keyword evidence="7" id="KW-0630">Potassium</keyword>
<evidence type="ECO:0000256" key="11">
    <source>
        <dbReference type="ARBA" id="ARBA00023303"/>
    </source>
</evidence>
<evidence type="ECO:0000313" key="14">
    <source>
        <dbReference type="EMBL" id="KGM54480.1"/>
    </source>
</evidence>
<proteinExistence type="predicted"/>
<feature type="transmembrane region" description="Helical" evidence="12">
    <location>
        <begin position="36"/>
        <end position="54"/>
    </location>
</feature>
<evidence type="ECO:0000313" key="15">
    <source>
        <dbReference type="Proteomes" id="UP000029989"/>
    </source>
</evidence>
<evidence type="ECO:0000256" key="2">
    <source>
        <dbReference type="ARBA" id="ARBA00022448"/>
    </source>
</evidence>
<accession>A0A0A0EW67</accession>
<keyword evidence="15" id="KW-1185">Reference proteome</keyword>
<reference evidence="14 15" key="1">
    <citation type="journal article" date="2015" name="Stand. Genomic Sci.">
        <title>Genomic information of the arsenic-resistant bacterium Lysobacter arseniciresistens type strain ZS79(T) and comparison of Lysobacter draft genomes.</title>
        <authorList>
            <person name="Liu L."/>
            <person name="Zhang S."/>
            <person name="Luo M."/>
            <person name="Wang G."/>
        </authorList>
    </citation>
    <scope>NUCLEOTIDE SEQUENCE [LARGE SCALE GENOMIC DNA]</scope>
    <source>
        <strain evidence="14 15">ZS79</strain>
    </source>
</reference>
<feature type="transmembrane region" description="Helical" evidence="12">
    <location>
        <begin position="161"/>
        <end position="182"/>
    </location>
</feature>
<evidence type="ECO:0000259" key="13">
    <source>
        <dbReference type="Pfam" id="PF00520"/>
    </source>
</evidence>
<keyword evidence="11" id="KW-0407">Ion channel</keyword>
<dbReference type="GO" id="GO:0001508">
    <property type="term" value="P:action potential"/>
    <property type="evidence" value="ECO:0007669"/>
    <property type="project" value="TreeGrafter"/>
</dbReference>
<evidence type="ECO:0000256" key="3">
    <source>
        <dbReference type="ARBA" id="ARBA00022538"/>
    </source>
</evidence>
<dbReference type="Pfam" id="PF00520">
    <property type="entry name" value="Ion_trans"/>
    <property type="match status" value="1"/>
</dbReference>
<dbReference type="InterPro" id="IPR005821">
    <property type="entry name" value="Ion_trans_dom"/>
</dbReference>
<evidence type="ECO:0000256" key="10">
    <source>
        <dbReference type="ARBA" id="ARBA00023136"/>
    </source>
</evidence>
<dbReference type="OrthoDB" id="9799090at2"/>
<dbReference type="PANTHER" id="PTHR11537:SF254">
    <property type="entry name" value="POTASSIUM VOLTAGE-GATED CHANNEL PROTEIN SHAB"/>
    <property type="match status" value="1"/>
</dbReference>
<feature type="transmembrane region" description="Helical" evidence="12">
    <location>
        <begin position="188"/>
        <end position="208"/>
    </location>
</feature>
<dbReference type="InterPro" id="IPR028325">
    <property type="entry name" value="VG_K_chnl"/>
</dbReference>
<dbReference type="GO" id="GO:0005249">
    <property type="term" value="F:voltage-gated potassium channel activity"/>
    <property type="evidence" value="ECO:0007669"/>
    <property type="project" value="InterPro"/>
</dbReference>
<evidence type="ECO:0000256" key="1">
    <source>
        <dbReference type="ARBA" id="ARBA00004141"/>
    </source>
</evidence>
<feature type="domain" description="Ion transport" evidence="13">
    <location>
        <begin position="34"/>
        <end position="243"/>
    </location>
</feature>
<name>A0A0A0EW67_9GAMM</name>
<evidence type="ECO:0000256" key="6">
    <source>
        <dbReference type="ARBA" id="ARBA00022882"/>
    </source>
</evidence>
<keyword evidence="4 12" id="KW-0812">Transmembrane</keyword>
<keyword evidence="5" id="KW-0631">Potassium channel</keyword>
<dbReference type="PRINTS" id="PR00169">
    <property type="entry name" value="KCHANNEL"/>
</dbReference>
<dbReference type="GO" id="GO:0008076">
    <property type="term" value="C:voltage-gated potassium channel complex"/>
    <property type="evidence" value="ECO:0007669"/>
    <property type="project" value="InterPro"/>
</dbReference>
<keyword evidence="10 12" id="KW-0472">Membrane</keyword>
<keyword evidence="3" id="KW-0633">Potassium transport</keyword>
<organism evidence="14 15">
    <name type="scientific">Lysobacter arseniciresistens ZS79</name>
    <dbReference type="NCBI Taxonomy" id="913325"/>
    <lineage>
        <taxon>Bacteria</taxon>
        <taxon>Pseudomonadati</taxon>
        <taxon>Pseudomonadota</taxon>
        <taxon>Gammaproteobacteria</taxon>
        <taxon>Lysobacterales</taxon>
        <taxon>Lysobacteraceae</taxon>
        <taxon>Novilysobacter</taxon>
    </lineage>
</organism>
<evidence type="ECO:0000256" key="8">
    <source>
        <dbReference type="ARBA" id="ARBA00022989"/>
    </source>
</evidence>
<gene>
    <name evidence="14" type="ORF">N799_09405</name>
</gene>
<keyword evidence="8 12" id="KW-1133">Transmembrane helix</keyword>
<keyword evidence="9" id="KW-0406">Ion transport</keyword>
<dbReference type="SUPFAM" id="SSF81324">
    <property type="entry name" value="Voltage-gated potassium channels"/>
    <property type="match status" value="1"/>
</dbReference>
<evidence type="ECO:0000256" key="7">
    <source>
        <dbReference type="ARBA" id="ARBA00022958"/>
    </source>
</evidence>
<dbReference type="Proteomes" id="UP000029989">
    <property type="component" value="Unassembled WGS sequence"/>
</dbReference>
<feature type="transmembrane region" description="Helical" evidence="12">
    <location>
        <begin position="220"/>
        <end position="240"/>
    </location>
</feature>
<dbReference type="eggNOG" id="COG2126">
    <property type="taxonomic scope" value="Bacteria"/>
</dbReference>
<dbReference type="Gene3D" id="1.20.120.350">
    <property type="entry name" value="Voltage-gated potassium channels. Chain C"/>
    <property type="match status" value="1"/>
</dbReference>
<dbReference type="Gene3D" id="1.10.287.70">
    <property type="match status" value="1"/>
</dbReference>
<comment type="subcellular location">
    <subcellularLocation>
        <location evidence="1">Membrane</location>
        <topology evidence="1">Multi-pass membrane protein</topology>
    </subcellularLocation>
</comment>
<feature type="transmembrane region" description="Helical" evidence="12">
    <location>
        <begin position="66"/>
        <end position="88"/>
    </location>
</feature>
<evidence type="ECO:0000256" key="4">
    <source>
        <dbReference type="ARBA" id="ARBA00022692"/>
    </source>
</evidence>
<keyword evidence="6" id="KW-0851">Voltage-gated channel</keyword>
<sequence>MRLLFTPQLNPATETGWRRRWFDIIFRHDTAPSRNFDLLLIVAISVSVVVIMLDSDPWLHIDHARVLYAIEWGFTLLFTLEYVMRLLVVRRPWRYVLSFWGIIDLLSILPTYLSLLFPGSQALLVVRVLRMLRLFRILKLTQYVEESGALISALWRSRRKIFLFVVALLTMAVIFGALMFVIEGPERGFSTIPTGMYWAIVTMATVGYGDLSPQTPAGRFIASVLILIGYSIIAVPTGIYTAELASSLREASHAPDHHDHRGCPECGLEGHDPDAQHCRGCGHRLPSAMG</sequence>
<dbReference type="EMBL" id="AVPT01000026">
    <property type="protein sequence ID" value="KGM54480.1"/>
    <property type="molecule type" value="Genomic_DNA"/>
</dbReference>
<dbReference type="RefSeq" id="WP_036212452.1">
    <property type="nucleotide sequence ID" value="NZ_AVPT01000026.1"/>
</dbReference>
<dbReference type="STRING" id="913325.N799_09405"/>
<dbReference type="PANTHER" id="PTHR11537">
    <property type="entry name" value="VOLTAGE-GATED POTASSIUM CHANNEL"/>
    <property type="match status" value="1"/>
</dbReference>
<evidence type="ECO:0000256" key="5">
    <source>
        <dbReference type="ARBA" id="ARBA00022826"/>
    </source>
</evidence>
<protein>
    <submittedName>
        <fullName evidence="14">Ion transporter</fullName>
    </submittedName>
</protein>
<dbReference type="InterPro" id="IPR027359">
    <property type="entry name" value="Volt_channel_dom_sf"/>
</dbReference>
<dbReference type="AlphaFoldDB" id="A0A0A0EW67"/>
<evidence type="ECO:0000256" key="12">
    <source>
        <dbReference type="SAM" id="Phobius"/>
    </source>
</evidence>